<proteinExistence type="predicted"/>
<protein>
    <submittedName>
        <fullName evidence="2">Uncharacterized protein</fullName>
    </submittedName>
</protein>
<gene>
    <name evidence="2" type="ORF">MANES_18G067000</name>
</gene>
<reference evidence="2" key="1">
    <citation type="submission" date="2016-02" db="EMBL/GenBank/DDBJ databases">
        <title>WGS assembly of Manihot esculenta.</title>
        <authorList>
            <person name="Bredeson J.V."/>
            <person name="Prochnik S.E."/>
            <person name="Lyons J.B."/>
            <person name="Schmutz J."/>
            <person name="Grimwood J."/>
            <person name="Vrebalov J."/>
            <person name="Bart R.S."/>
            <person name="Amuge T."/>
            <person name="Ferguson M.E."/>
            <person name="Green R."/>
            <person name="Putnam N."/>
            <person name="Stites J."/>
            <person name="Rounsley S."/>
            <person name="Rokhsar D.S."/>
        </authorList>
    </citation>
    <scope>NUCLEOTIDE SEQUENCE [LARGE SCALE GENOMIC DNA]</scope>
    <source>
        <tissue evidence="2">Leaf</tissue>
    </source>
</reference>
<accession>A0A2C9U168</accession>
<evidence type="ECO:0000313" key="2">
    <source>
        <dbReference type="EMBL" id="OAY23293.1"/>
    </source>
</evidence>
<sequence length="35" mass="3888">MIYICPQNKAVKKSIHGSHHLQPKGGAISYLNKQP</sequence>
<dbReference type="EMBL" id="CM004404">
    <property type="protein sequence ID" value="OAY23293.1"/>
    <property type="molecule type" value="Genomic_DNA"/>
</dbReference>
<organism evidence="2">
    <name type="scientific">Manihot esculenta</name>
    <name type="common">Cassava</name>
    <name type="synonym">Jatropha manihot</name>
    <dbReference type="NCBI Taxonomy" id="3983"/>
    <lineage>
        <taxon>Eukaryota</taxon>
        <taxon>Viridiplantae</taxon>
        <taxon>Streptophyta</taxon>
        <taxon>Embryophyta</taxon>
        <taxon>Tracheophyta</taxon>
        <taxon>Spermatophyta</taxon>
        <taxon>Magnoliopsida</taxon>
        <taxon>eudicotyledons</taxon>
        <taxon>Gunneridae</taxon>
        <taxon>Pentapetalae</taxon>
        <taxon>rosids</taxon>
        <taxon>fabids</taxon>
        <taxon>Malpighiales</taxon>
        <taxon>Euphorbiaceae</taxon>
        <taxon>Crotonoideae</taxon>
        <taxon>Manihoteae</taxon>
        <taxon>Manihot</taxon>
    </lineage>
</organism>
<evidence type="ECO:0000256" key="1">
    <source>
        <dbReference type="SAM" id="MobiDB-lite"/>
    </source>
</evidence>
<dbReference type="AlphaFoldDB" id="A0A2C9U168"/>
<feature type="region of interest" description="Disordered" evidence="1">
    <location>
        <begin position="14"/>
        <end position="35"/>
    </location>
</feature>
<name>A0A2C9U168_MANES</name>